<dbReference type="GO" id="GO:0008830">
    <property type="term" value="F:dTDP-4-dehydrorhamnose 3,5-epimerase activity"/>
    <property type="evidence" value="ECO:0007669"/>
    <property type="project" value="UniProtKB-UniRule"/>
</dbReference>
<gene>
    <name evidence="5" type="ORF">SAMN04489793_5008</name>
</gene>
<protein>
    <recommendedName>
        <fullName evidence="4">dTDP-4-dehydrorhamnose 3,5-epimerase</fullName>
        <ecNumber evidence="4">5.1.3.13</ecNumber>
    </recommendedName>
    <alternativeName>
        <fullName evidence="4">Thymidine diphospho-4-keto-rhamnose 3,5-epimerase</fullName>
    </alternativeName>
</protein>
<dbReference type="EMBL" id="FNSA01000003">
    <property type="protein sequence ID" value="SED45717.1"/>
    <property type="molecule type" value="Genomic_DNA"/>
</dbReference>
<keyword evidence="4" id="KW-0413">Isomerase</keyword>
<accession>A0A1H5ATU8</accession>
<dbReference type="GO" id="GO:0000271">
    <property type="term" value="P:polysaccharide biosynthetic process"/>
    <property type="evidence" value="ECO:0007669"/>
    <property type="project" value="TreeGrafter"/>
</dbReference>
<dbReference type="GeneID" id="300996731"/>
<comment type="subunit">
    <text evidence="4">Homodimer.</text>
</comment>
<evidence type="ECO:0000256" key="4">
    <source>
        <dbReference type="RuleBase" id="RU364069"/>
    </source>
</evidence>
<dbReference type="NCBIfam" id="TIGR01221">
    <property type="entry name" value="rmlC"/>
    <property type="match status" value="1"/>
</dbReference>
<dbReference type="InterPro" id="IPR000888">
    <property type="entry name" value="RmlC-like"/>
</dbReference>
<organism evidence="5 6">
    <name type="scientific">Tsukamurella tyrosinosolvens</name>
    <dbReference type="NCBI Taxonomy" id="57704"/>
    <lineage>
        <taxon>Bacteria</taxon>
        <taxon>Bacillati</taxon>
        <taxon>Actinomycetota</taxon>
        <taxon>Actinomycetes</taxon>
        <taxon>Mycobacteriales</taxon>
        <taxon>Tsukamurellaceae</taxon>
        <taxon>Tsukamurella</taxon>
    </lineage>
</organism>
<dbReference type="SUPFAM" id="SSF51182">
    <property type="entry name" value="RmlC-like cupins"/>
    <property type="match status" value="1"/>
</dbReference>
<sequence length="190" mass="20182">MNVAPLPIAGAFVLDPRVFPDERGEFFELFKASAFREATGHDLSVAQTNVSVSRRGAIRGIHYADVPPGQAKLVACLHGAVLDVIVDLRVGSPTFGAVETVRLDSATRRTVYLAEGLGHGFCALTDDAVVAYHVSSEYNPSAEHGVDPLDPELNIAWPAEVPPILSEKDTGAPSLAEARAAGALPVWRES</sequence>
<name>A0A1H5ATU8_TSUTY</name>
<dbReference type="Gene3D" id="2.60.120.10">
    <property type="entry name" value="Jelly Rolls"/>
    <property type="match status" value="1"/>
</dbReference>
<dbReference type="CDD" id="cd00438">
    <property type="entry name" value="cupin_RmlC"/>
    <property type="match status" value="1"/>
</dbReference>
<proteinExistence type="inferred from homology"/>
<evidence type="ECO:0000256" key="2">
    <source>
        <dbReference type="PIRSR" id="PIRSR600888-1"/>
    </source>
</evidence>
<dbReference type="UniPathway" id="UPA00124"/>
<dbReference type="Proteomes" id="UP000182241">
    <property type="component" value="Unassembled WGS sequence"/>
</dbReference>
<comment type="function">
    <text evidence="4">Catalyzes the epimerization of the C3' and C5'positions of dTDP-6-deoxy-D-xylo-4-hexulose, forming dTDP-6-deoxy-L-lyxo-4-hexulose.</text>
</comment>
<dbReference type="EC" id="5.1.3.13" evidence="4"/>
<feature type="active site" description="Proton acceptor" evidence="2">
    <location>
        <position position="62"/>
    </location>
</feature>
<comment type="similarity">
    <text evidence="1 4">Belongs to the dTDP-4-dehydrorhamnose 3,5-epimerase family.</text>
</comment>
<dbReference type="GO" id="GO:0019305">
    <property type="term" value="P:dTDP-rhamnose biosynthetic process"/>
    <property type="evidence" value="ECO:0007669"/>
    <property type="project" value="UniProtKB-UniRule"/>
</dbReference>
<evidence type="ECO:0000313" key="5">
    <source>
        <dbReference type="EMBL" id="SED45717.1"/>
    </source>
</evidence>
<evidence type="ECO:0000313" key="6">
    <source>
        <dbReference type="Proteomes" id="UP000182241"/>
    </source>
</evidence>
<dbReference type="KEGG" id="tsm:ASU32_21525"/>
<dbReference type="InterPro" id="IPR014710">
    <property type="entry name" value="RmlC-like_jellyroll"/>
</dbReference>
<dbReference type="AlphaFoldDB" id="A0A1H5ATU8"/>
<dbReference type="STRING" id="57704.SAMN04489793_5008"/>
<dbReference type="Pfam" id="PF00908">
    <property type="entry name" value="dTDP_sugar_isom"/>
    <property type="match status" value="1"/>
</dbReference>
<feature type="active site" description="Proton donor" evidence="2">
    <location>
        <position position="132"/>
    </location>
</feature>
<comment type="catalytic activity">
    <reaction evidence="4">
        <text>dTDP-4-dehydro-6-deoxy-alpha-D-glucose = dTDP-4-dehydro-beta-L-rhamnose</text>
        <dbReference type="Rhea" id="RHEA:16969"/>
        <dbReference type="ChEBI" id="CHEBI:57649"/>
        <dbReference type="ChEBI" id="CHEBI:62830"/>
        <dbReference type="EC" id="5.1.3.13"/>
    </reaction>
</comment>
<dbReference type="RefSeq" id="WP_068522969.1">
    <property type="nucleotide sequence ID" value="NZ_CBDRGN010000002.1"/>
</dbReference>
<evidence type="ECO:0000256" key="3">
    <source>
        <dbReference type="PIRSR" id="PIRSR600888-3"/>
    </source>
</evidence>
<keyword evidence="6" id="KW-1185">Reference proteome</keyword>
<comment type="pathway">
    <text evidence="4">Carbohydrate biosynthesis; dTDP-L-rhamnose biosynthesis.</text>
</comment>
<dbReference type="PANTHER" id="PTHR21047">
    <property type="entry name" value="DTDP-6-DEOXY-D-GLUCOSE-3,5 EPIMERASE"/>
    <property type="match status" value="1"/>
</dbReference>
<dbReference type="OrthoDB" id="9800680at2"/>
<dbReference type="PANTHER" id="PTHR21047:SF2">
    <property type="entry name" value="THYMIDINE DIPHOSPHO-4-KETO-RHAMNOSE 3,5-EPIMERASE"/>
    <property type="match status" value="1"/>
</dbReference>
<evidence type="ECO:0000256" key="1">
    <source>
        <dbReference type="ARBA" id="ARBA00010154"/>
    </source>
</evidence>
<dbReference type="GO" id="GO:0005829">
    <property type="term" value="C:cytosol"/>
    <property type="evidence" value="ECO:0007669"/>
    <property type="project" value="TreeGrafter"/>
</dbReference>
<dbReference type="InterPro" id="IPR011051">
    <property type="entry name" value="RmlC_Cupin_sf"/>
</dbReference>
<reference evidence="6" key="1">
    <citation type="submission" date="2016-10" db="EMBL/GenBank/DDBJ databases">
        <authorList>
            <person name="Varghese N."/>
            <person name="Submissions S."/>
        </authorList>
    </citation>
    <scope>NUCLEOTIDE SEQUENCE [LARGE SCALE GENOMIC DNA]</scope>
    <source>
        <strain evidence="6">DSM 44234</strain>
    </source>
</reference>
<feature type="site" description="Participates in a stacking interaction with the thymidine ring of dTDP-4-oxo-6-deoxyglucose" evidence="3">
    <location>
        <position position="138"/>
    </location>
</feature>